<dbReference type="InterPro" id="IPR011075">
    <property type="entry name" value="TetR_C"/>
</dbReference>
<dbReference type="PRINTS" id="PR00455">
    <property type="entry name" value="HTHTETR"/>
</dbReference>
<dbReference type="InterPro" id="IPR001647">
    <property type="entry name" value="HTH_TetR"/>
</dbReference>
<organism evidence="6 7">
    <name type="scientific">Chitiniphilus purpureus</name>
    <dbReference type="NCBI Taxonomy" id="2981137"/>
    <lineage>
        <taxon>Bacteria</taxon>
        <taxon>Pseudomonadati</taxon>
        <taxon>Pseudomonadota</taxon>
        <taxon>Betaproteobacteria</taxon>
        <taxon>Neisseriales</taxon>
        <taxon>Chitinibacteraceae</taxon>
        <taxon>Chitiniphilus</taxon>
    </lineage>
</organism>
<keyword evidence="1" id="KW-0805">Transcription regulation</keyword>
<dbReference type="PROSITE" id="PS50977">
    <property type="entry name" value="HTH_TETR_2"/>
    <property type="match status" value="1"/>
</dbReference>
<dbReference type="PANTHER" id="PTHR30055:SF226">
    <property type="entry name" value="HTH-TYPE TRANSCRIPTIONAL REGULATOR PKSA"/>
    <property type="match status" value="1"/>
</dbReference>
<dbReference type="RefSeq" id="WP_263125669.1">
    <property type="nucleotide sequence ID" value="NZ_CP106753.1"/>
</dbReference>
<dbReference type="SUPFAM" id="SSF48498">
    <property type="entry name" value="Tetracyclin repressor-like, C-terminal domain"/>
    <property type="match status" value="1"/>
</dbReference>
<evidence type="ECO:0000313" key="6">
    <source>
        <dbReference type="EMBL" id="UXY16223.1"/>
    </source>
</evidence>
<reference evidence="6" key="1">
    <citation type="submission" date="2022-10" db="EMBL/GenBank/DDBJ databases">
        <title>Chitiniphilus purpureus sp. nov., a novel chitin-degrading bacterium isolated from crawfish pond sediment.</title>
        <authorList>
            <person name="Li K."/>
        </authorList>
    </citation>
    <scope>NUCLEOTIDE SEQUENCE</scope>
    <source>
        <strain evidence="6">CD1</strain>
    </source>
</reference>
<dbReference type="PANTHER" id="PTHR30055">
    <property type="entry name" value="HTH-TYPE TRANSCRIPTIONAL REGULATOR RUTR"/>
    <property type="match status" value="1"/>
</dbReference>
<protein>
    <submittedName>
        <fullName evidence="6">TetR/AcrR family transcriptional regulator</fullName>
    </submittedName>
</protein>
<accession>A0ABY6DR83</accession>
<gene>
    <name evidence="6" type="ORF">N8I74_04170</name>
</gene>
<dbReference type="InterPro" id="IPR036271">
    <property type="entry name" value="Tet_transcr_reg_TetR-rel_C_sf"/>
</dbReference>
<name>A0ABY6DR83_9NEIS</name>
<dbReference type="Proteomes" id="UP001061302">
    <property type="component" value="Chromosome"/>
</dbReference>
<evidence type="ECO:0000256" key="1">
    <source>
        <dbReference type="ARBA" id="ARBA00023015"/>
    </source>
</evidence>
<evidence type="ECO:0000256" key="4">
    <source>
        <dbReference type="PROSITE-ProRule" id="PRU00335"/>
    </source>
</evidence>
<keyword evidence="7" id="KW-1185">Reference proteome</keyword>
<evidence type="ECO:0000259" key="5">
    <source>
        <dbReference type="PROSITE" id="PS50977"/>
    </source>
</evidence>
<dbReference type="Pfam" id="PF16859">
    <property type="entry name" value="TetR_C_11"/>
    <property type="match status" value="1"/>
</dbReference>
<dbReference type="Gene3D" id="1.10.357.10">
    <property type="entry name" value="Tetracycline Repressor, domain 2"/>
    <property type="match status" value="1"/>
</dbReference>
<dbReference type="EMBL" id="CP106753">
    <property type="protein sequence ID" value="UXY16223.1"/>
    <property type="molecule type" value="Genomic_DNA"/>
</dbReference>
<dbReference type="SUPFAM" id="SSF46689">
    <property type="entry name" value="Homeodomain-like"/>
    <property type="match status" value="1"/>
</dbReference>
<evidence type="ECO:0000256" key="3">
    <source>
        <dbReference type="ARBA" id="ARBA00023163"/>
    </source>
</evidence>
<dbReference type="InterPro" id="IPR009057">
    <property type="entry name" value="Homeodomain-like_sf"/>
</dbReference>
<keyword evidence="2 4" id="KW-0238">DNA-binding</keyword>
<dbReference type="Gene3D" id="1.10.10.60">
    <property type="entry name" value="Homeodomain-like"/>
    <property type="match status" value="1"/>
</dbReference>
<evidence type="ECO:0000256" key="2">
    <source>
        <dbReference type="ARBA" id="ARBA00023125"/>
    </source>
</evidence>
<feature type="DNA-binding region" description="H-T-H motif" evidence="4">
    <location>
        <begin position="38"/>
        <end position="57"/>
    </location>
</feature>
<dbReference type="Pfam" id="PF00440">
    <property type="entry name" value="TetR_N"/>
    <property type="match status" value="1"/>
</dbReference>
<keyword evidence="3" id="KW-0804">Transcription</keyword>
<evidence type="ECO:0000313" key="7">
    <source>
        <dbReference type="Proteomes" id="UP001061302"/>
    </source>
</evidence>
<dbReference type="InterPro" id="IPR050109">
    <property type="entry name" value="HTH-type_TetR-like_transc_reg"/>
</dbReference>
<feature type="domain" description="HTH tetR-type" evidence="5">
    <location>
        <begin position="15"/>
        <end position="75"/>
    </location>
</feature>
<sequence length="214" mass="23985">MHDCPFAKRWSRRKAARPQEILEAALDLFAEKGYAATKMGDIAKRAGVTCGTPYRYFKSKEEIFASLIRELVLPKLALGESLLAEPDVGAAARLRTFLFTWWTQIGESRLSALPKLMVAEAKNFPEVAELYQKEFIQPGQALLKRVVEDGIARGEFRAVPVEHAVQTLMSPVVMLMIWQHSLVPCFDPDADPRSYLEAMLDLVLHGLMPRSAIA</sequence>
<proteinExistence type="predicted"/>